<gene>
    <name evidence="1" type="ORF">FYJ82_03190</name>
    <name evidence="2" type="ORF">O6R09_05565</name>
</gene>
<reference evidence="2 4" key="2">
    <citation type="submission" date="2022-12" db="EMBL/GenBank/DDBJ databases">
        <title>Streptococcus alactolyticus LGM, complete genome.</title>
        <authorList>
            <person name="Liu Z."/>
            <person name="Mu C."/>
            <person name="Zhu W."/>
        </authorList>
    </citation>
    <scope>NUCLEOTIDE SEQUENCE [LARGE SCALE GENOMIC DNA]</scope>
    <source>
        <strain evidence="2 4">LGM</strain>
    </source>
</reference>
<accession>A0A6N7WNC1</accession>
<organism evidence="1 3">
    <name type="scientific">Streptococcus alactolyticus</name>
    <dbReference type="NCBI Taxonomy" id="29389"/>
    <lineage>
        <taxon>Bacteria</taxon>
        <taxon>Bacillati</taxon>
        <taxon>Bacillota</taxon>
        <taxon>Bacilli</taxon>
        <taxon>Lactobacillales</taxon>
        <taxon>Streptococcaceae</taxon>
        <taxon>Streptococcus</taxon>
    </lineage>
</organism>
<protein>
    <submittedName>
        <fullName evidence="1">Uncharacterized protein</fullName>
    </submittedName>
</protein>
<evidence type="ECO:0000313" key="2">
    <source>
        <dbReference type="EMBL" id="WBB05768.1"/>
    </source>
</evidence>
<evidence type="ECO:0000313" key="3">
    <source>
        <dbReference type="Proteomes" id="UP000471052"/>
    </source>
</evidence>
<proteinExistence type="predicted"/>
<dbReference type="Proteomes" id="UP001212085">
    <property type="component" value="Chromosome"/>
</dbReference>
<sequence length="128" mass="14967">MAEELELVMDIDTLEIFEVKSSDDNSKNDLGSPEEMVEEQVKNITFIRDKYVVSIMRKGKNYSKSFEKLEEAIKHRDMVLKDYKETGVLPKKRIEEVISKYQELIGRRFQNLTVIDVVGLKKKKVILI</sequence>
<dbReference type="RefSeq" id="WP_154454607.1">
    <property type="nucleotide sequence ID" value="NZ_CP114883.1"/>
</dbReference>
<reference evidence="1 3" key="1">
    <citation type="submission" date="2019-08" db="EMBL/GenBank/DDBJ databases">
        <title>In-depth cultivation of the pig gut microbiome towards novel bacterial diversity and tailored functional studies.</title>
        <authorList>
            <person name="Wylensek D."/>
            <person name="Hitch T.C.A."/>
            <person name="Clavel T."/>
        </authorList>
    </citation>
    <scope>NUCLEOTIDE SEQUENCE [LARGE SCALE GENOMIC DNA]</scope>
    <source>
        <strain evidence="1 3">BL-178-WT-3A</strain>
    </source>
</reference>
<evidence type="ECO:0000313" key="4">
    <source>
        <dbReference type="Proteomes" id="UP001212085"/>
    </source>
</evidence>
<dbReference type="EMBL" id="CP114883">
    <property type="protein sequence ID" value="WBB05768.1"/>
    <property type="molecule type" value="Genomic_DNA"/>
</dbReference>
<evidence type="ECO:0000313" key="1">
    <source>
        <dbReference type="EMBL" id="MST53440.1"/>
    </source>
</evidence>
<dbReference type="AlphaFoldDB" id="A0A6N7WNC1"/>
<dbReference type="Proteomes" id="UP000471052">
    <property type="component" value="Unassembled WGS sequence"/>
</dbReference>
<name>A0A6N7WNC1_STRAY</name>
<dbReference type="EMBL" id="VUNP01000009">
    <property type="protein sequence ID" value="MST53440.1"/>
    <property type="molecule type" value="Genomic_DNA"/>
</dbReference>
<keyword evidence="4" id="KW-1185">Reference proteome</keyword>
<dbReference type="OrthoDB" id="2221024at2"/>